<keyword evidence="1" id="KW-0175">Coiled coil</keyword>
<comment type="caution">
    <text evidence="2">The sequence shown here is derived from an EMBL/GenBank/DDBJ whole genome shotgun (WGS) entry which is preliminary data.</text>
</comment>
<feature type="coiled-coil region" evidence="1">
    <location>
        <begin position="22"/>
        <end position="73"/>
    </location>
</feature>
<proteinExistence type="predicted"/>
<reference evidence="2" key="1">
    <citation type="journal article" date="2023" name="Insect Mol. Biol.">
        <title>Genome sequencing provides insights into the evolution of gene families encoding plant cell wall-degrading enzymes in longhorned beetles.</title>
        <authorList>
            <person name="Shin N.R."/>
            <person name="Okamura Y."/>
            <person name="Kirsch R."/>
            <person name="Pauchet Y."/>
        </authorList>
    </citation>
    <scope>NUCLEOTIDE SEQUENCE</scope>
    <source>
        <strain evidence="2">MMC_N1</strain>
    </source>
</reference>
<organism evidence="2 3">
    <name type="scientific">Molorchus minor</name>
    <dbReference type="NCBI Taxonomy" id="1323400"/>
    <lineage>
        <taxon>Eukaryota</taxon>
        <taxon>Metazoa</taxon>
        <taxon>Ecdysozoa</taxon>
        <taxon>Arthropoda</taxon>
        <taxon>Hexapoda</taxon>
        <taxon>Insecta</taxon>
        <taxon>Pterygota</taxon>
        <taxon>Neoptera</taxon>
        <taxon>Endopterygota</taxon>
        <taxon>Coleoptera</taxon>
        <taxon>Polyphaga</taxon>
        <taxon>Cucujiformia</taxon>
        <taxon>Chrysomeloidea</taxon>
        <taxon>Cerambycidae</taxon>
        <taxon>Lamiinae</taxon>
        <taxon>Monochamini</taxon>
        <taxon>Molorchus</taxon>
    </lineage>
</organism>
<dbReference type="EMBL" id="JAPWTJ010000399">
    <property type="protein sequence ID" value="KAJ8978835.1"/>
    <property type="molecule type" value="Genomic_DNA"/>
</dbReference>
<keyword evidence="3" id="KW-1185">Reference proteome</keyword>
<name>A0ABQ9JKW6_9CUCU</name>
<evidence type="ECO:0000313" key="2">
    <source>
        <dbReference type="EMBL" id="KAJ8978835.1"/>
    </source>
</evidence>
<sequence>MKEITSYQAPKMYHHGVLEGNAEQIAMKRQMAEQQLKMKEAENEMLRLIFDQNERLQAESDRLEREVMRQYRDDLMKQIEYNNKLRVSTISLWDSQMYHSNTHLARFGKEVSCGLFY</sequence>
<evidence type="ECO:0000256" key="1">
    <source>
        <dbReference type="SAM" id="Coils"/>
    </source>
</evidence>
<gene>
    <name evidence="2" type="ORF">NQ317_010836</name>
</gene>
<evidence type="ECO:0000313" key="3">
    <source>
        <dbReference type="Proteomes" id="UP001162164"/>
    </source>
</evidence>
<dbReference type="Proteomes" id="UP001162164">
    <property type="component" value="Unassembled WGS sequence"/>
</dbReference>
<accession>A0ABQ9JKW6</accession>
<protein>
    <submittedName>
        <fullName evidence="2">Uncharacterized protein</fullName>
    </submittedName>
</protein>